<evidence type="ECO:0000313" key="4">
    <source>
        <dbReference type="EMBL" id="EOW81747.1"/>
    </source>
</evidence>
<dbReference type="EMBL" id="AJDQ01000009">
    <property type="protein sequence ID" value="EOI54877.1"/>
    <property type="molecule type" value="Genomic_DNA"/>
</dbReference>
<name>R2XXX8_9ENTE</name>
<reference evidence="3 5" key="1">
    <citation type="submission" date="2013-02" db="EMBL/GenBank/DDBJ databases">
        <title>The Genome Sequence of Enterococcus gilvus ATCC BAA-350.</title>
        <authorList>
            <consortium name="The Broad Institute Genome Sequencing Platform"/>
            <consortium name="The Broad Institute Genome Sequencing Center for Infectious Disease"/>
            <person name="Earl A.M."/>
            <person name="Gilmore M.S."/>
            <person name="Lebreton F."/>
            <person name="Walker B."/>
            <person name="Young S.K."/>
            <person name="Zeng Q."/>
            <person name="Gargeya S."/>
            <person name="Fitzgerald M."/>
            <person name="Haas B."/>
            <person name="Abouelleil A."/>
            <person name="Alvarado L."/>
            <person name="Arachchi H.M."/>
            <person name="Berlin A.M."/>
            <person name="Chapman S.B."/>
            <person name="Dewar J."/>
            <person name="Goldberg J."/>
            <person name="Griggs A."/>
            <person name="Gujja S."/>
            <person name="Hansen M."/>
            <person name="Howarth C."/>
            <person name="Imamovic A."/>
            <person name="Larimer J."/>
            <person name="McCowan C."/>
            <person name="Murphy C."/>
            <person name="Neiman D."/>
            <person name="Pearson M."/>
            <person name="Priest M."/>
            <person name="Roberts A."/>
            <person name="Saif S."/>
            <person name="Shea T."/>
            <person name="Sisk P."/>
            <person name="Sykes S."/>
            <person name="Wortman J."/>
            <person name="Nusbaum C."/>
            <person name="Birren B."/>
        </authorList>
    </citation>
    <scope>NUCLEOTIDE SEQUENCE [LARGE SCALE GENOMIC DNA]</scope>
    <source>
        <strain evidence="3 5">ATCC BAA-350</strain>
    </source>
</reference>
<dbReference type="PANTHER" id="PTHR30204:SF85">
    <property type="entry name" value="MULTIDRUG-EFFLUX TRANSPORTER 2 REGULATOR"/>
    <property type="match status" value="1"/>
</dbReference>
<dbReference type="InterPro" id="IPR000551">
    <property type="entry name" value="MerR-type_HTH_dom"/>
</dbReference>
<accession>R2XXX8</accession>
<dbReference type="Proteomes" id="UP000014160">
    <property type="component" value="Unassembled WGS sequence"/>
</dbReference>
<dbReference type="Pfam" id="PF13411">
    <property type="entry name" value="MerR_1"/>
    <property type="match status" value="1"/>
</dbReference>
<dbReference type="HOGENOM" id="CLU_065103_0_2_9"/>
<organism evidence="3 5">
    <name type="scientific">Enterococcus gilvus ATCC BAA-350</name>
    <dbReference type="NCBI Taxonomy" id="1158614"/>
    <lineage>
        <taxon>Bacteria</taxon>
        <taxon>Bacillati</taxon>
        <taxon>Bacillota</taxon>
        <taxon>Bacilli</taxon>
        <taxon>Lactobacillales</taxon>
        <taxon>Enterococcaceae</taxon>
        <taxon>Enterococcus</taxon>
    </lineage>
</organism>
<evidence type="ECO:0000256" key="1">
    <source>
        <dbReference type="ARBA" id="ARBA00023125"/>
    </source>
</evidence>
<evidence type="ECO:0000259" key="2">
    <source>
        <dbReference type="PROSITE" id="PS50937"/>
    </source>
</evidence>
<feature type="domain" description="HTH merR-type" evidence="2">
    <location>
        <begin position="6"/>
        <end position="75"/>
    </location>
</feature>
<dbReference type="eggNOG" id="COG0789">
    <property type="taxonomic scope" value="Bacteria"/>
</dbReference>
<dbReference type="EMBL" id="ASWH01000001">
    <property type="protein sequence ID" value="EOW81747.1"/>
    <property type="molecule type" value="Genomic_DNA"/>
</dbReference>
<sequence length="271" mass="31508">MRSTNYLTISEFSKLSGIKRKTLIYYDQIGLLPPKHVGEKGYRYYDYPQLYTVNMINLFREIKMPLSEIKDHLQNSTPEQAATLLKRQQELILQKQKHYEQMSGMVTRQLASLKEYEQAEQLKFSVVPLEMTPLFFSSKIYKIPEFRASISLSEVYQEGFSAGYPFIYPSGIMFKIESDKLKNDPFESIEIQYYIRVPEAAESRPAGDYLVCYYTGVVSHDTILKMMFEYLEKQDLKIQGNVYVDMILNGLSGHTFNDFLLKLVVRVAPVS</sequence>
<dbReference type="OrthoDB" id="9814833at2"/>
<dbReference type="GO" id="GO:0003700">
    <property type="term" value="F:DNA-binding transcription factor activity"/>
    <property type="evidence" value="ECO:0007669"/>
    <property type="project" value="InterPro"/>
</dbReference>
<gene>
    <name evidence="4" type="ORF">I592_01046</name>
    <name evidence="3" type="ORF">UKC_02915</name>
</gene>
<dbReference type="PATRIC" id="fig|1158614.3.peg.2903"/>
<dbReference type="SUPFAM" id="SSF46955">
    <property type="entry name" value="Putative DNA-binding domain"/>
    <property type="match status" value="1"/>
</dbReference>
<evidence type="ECO:0000313" key="6">
    <source>
        <dbReference type="Proteomes" id="UP000014160"/>
    </source>
</evidence>
<dbReference type="RefSeq" id="WP_010781281.1">
    <property type="nucleotide sequence ID" value="NZ_ASWH01000001.1"/>
</dbReference>
<dbReference type="GO" id="GO:0003677">
    <property type="term" value="F:DNA binding"/>
    <property type="evidence" value="ECO:0007669"/>
    <property type="project" value="UniProtKB-KW"/>
</dbReference>
<dbReference type="InterPro" id="IPR047057">
    <property type="entry name" value="MerR_fam"/>
</dbReference>
<dbReference type="PANTHER" id="PTHR30204">
    <property type="entry name" value="REDOX-CYCLING DRUG-SENSING TRANSCRIPTIONAL ACTIVATOR SOXR"/>
    <property type="match status" value="1"/>
</dbReference>
<dbReference type="PROSITE" id="PS50937">
    <property type="entry name" value="HTH_MERR_2"/>
    <property type="match status" value="1"/>
</dbReference>
<dbReference type="InterPro" id="IPR009061">
    <property type="entry name" value="DNA-bd_dom_put_sf"/>
</dbReference>
<keyword evidence="6" id="KW-1185">Reference proteome</keyword>
<dbReference type="AlphaFoldDB" id="R2XXX8"/>
<dbReference type="Proteomes" id="UP000013750">
    <property type="component" value="Unassembled WGS sequence"/>
</dbReference>
<keyword evidence="1" id="KW-0238">DNA-binding</keyword>
<proteinExistence type="predicted"/>
<evidence type="ECO:0000313" key="3">
    <source>
        <dbReference type="EMBL" id="EOI54877.1"/>
    </source>
</evidence>
<protein>
    <recommendedName>
        <fullName evidence="2">HTH merR-type domain-containing protein</fullName>
    </recommendedName>
</protein>
<comment type="caution">
    <text evidence="3">The sequence shown here is derived from an EMBL/GenBank/DDBJ whole genome shotgun (WGS) entry which is preliminary data.</text>
</comment>
<dbReference type="Gene3D" id="1.10.1660.10">
    <property type="match status" value="1"/>
</dbReference>
<reference evidence="4 6" key="2">
    <citation type="submission" date="2013-03" db="EMBL/GenBank/DDBJ databases">
        <title>The Genome Sequence of Enterococcus gilvus ATCC BAA-350 (PacBio/Illumina hybrid assembly).</title>
        <authorList>
            <consortium name="The Broad Institute Genomics Platform"/>
            <consortium name="The Broad Institute Genome Sequencing Center for Infectious Disease"/>
            <person name="Earl A."/>
            <person name="Russ C."/>
            <person name="Gilmore M."/>
            <person name="Surin D."/>
            <person name="Walker B."/>
            <person name="Young S."/>
            <person name="Zeng Q."/>
            <person name="Gargeya S."/>
            <person name="Fitzgerald M."/>
            <person name="Haas B."/>
            <person name="Abouelleil A."/>
            <person name="Allen A.W."/>
            <person name="Alvarado L."/>
            <person name="Arachchi H.M."/>
            <person name="Berlin A.M."/>
            <person name="Chapman S.B."/>
            <person name="Gainer-Dewar J."/>
            <person name="Goldberg J."/>
            <person name="Griggs A."/>
            <person name="Gujja S."/>
            <person name="Hansen M."/>
            <person name="Howarth C."/>
            <person name="Imamovic A."/>
            <person name="Ireland A."/>
            <person name="Larimer J."/>
            <person name="McCowan C."/>
            <person name="Murphy C."/>
            <person name="Pearson M."/>
            <person name="Poon T.W."/>
            <person name="Priest M."/>
            <person name="Roberts A."/>
            <person name="Saif S."/>
            <person name="Shea T."/>
            <person name="Sisk P."/>
            <person name="Sykes S."/>
            <person name="Wortman J."/>
            <person name="Nusbaum C."/>
            <person name="Birren B."/>
        </authorList>
    </citation>
    <scope>NUCLEOTIDE SEQUENCE [LARGE SCALE GENOMIC DNA]</scope>
    <source>
        <strain evidence="4 6">ATCC BAA-350</strain>
    </source>
</reference>
<evidence type="ECO:0000313" key="5">
    <source>
        <dbReference type="Proteomes" id="UP000013750"/>
    </source>
</evidence>
<dbReference type="SMART" id="SM00422">
    <property type="entry name" value="HTH_MERR"/>
    <property type="match status" value="1"/>
</dbReference>